<evidence type="ECO:0000313" key="11">
    <source>
        <dbReference type="EMBL" id="RGZ50310.1"/>
    </source>
</evidence>
<dbReference type="EMBL" id="QRKC01000011">
    <property type="protein sequence ID" value="RHH74664.1"/>
    <property type="molecule type" value="Genomic_DNA"/>
</dbReference>
<dbReference type="InterPro" id="IPR006641">
    <property type="entry name" value="YqgF/RNaseH-like_dom"/>
</dbReference>
<dbReference type="Proteomes" id="UP000261088">
    <property type="component" value="Unassembled WGS sequence"/>
</dbReference>
<gene>
    <name evidence="7" type="primary">ruvX</name>
    <name evidence="13" type="ORF">DW191_17255</name>
    <name evidence="12" type="ORF">DW828_13135</name>
    <name evidence="11" type="ORF">DW986_03335</name>
    <name evidence="10" type="ORF">DXB61_15715</name>
    <name evidence="7" type="ORF">GMD66_07335</name>
    <name evidence="8" type="ORF">GMD82_16420</name>
    <name evidence="9" type="ORF">GME02_02205</name>
</gene>
<dbReference type="InterPro" id="IPR012337">
    <property type="entry name" value="RNaseH-like_sf"/>
</dbReference>
<evidence type="ECO:0000313" key="10">
    <source>
        <dbReference type="EMBL" id="RGN47521.1"/>
    </source>
</evidence>
<comment type="function">
    <text evidence="5">Could be a nuclease involved in processing of the 5'-end of pre-16S rRNA.</text>
</comment>
<evidence type="ECO:0000313" key="15">
    <source>
        <dbReference type="Proteomes" id="UP000283732"/>
    </source>
</evidence>
<keyword evidence="18" id="KW-1185">Reference proteome</keyword>
<evidence type="ECO:0000313" key="12">
    <source>
        <dbReference type="EMBL" id="RHC83288.1"/>
    </source>
</evidence>
<keyword evidence="3 5" id="KW-0540">Nuclease</keyword>
<dbReference type="OrthoDB" id="9796140at2"/>
<evidence type="ECO:0000313" key="17">
    <source>
        <dbReference type="Proteomes" id="UP000286260"/>
    </source>
</evidence>
<evidence type="ECO:0000313" key="14">
    <source>
        <dbReference type="Proteomes" id="UP000261088"/>
    </source>
</evidence>
<evidence type="ECO:0000313" key="20">
    <source>
        <dbReference type="Proteomes" id="UP000482671"/>
    </source>
</evidence>
<feature type="domain" description="YqgF/RNase H-like" evidence="6">
    <location>
        <begin position="8"/>
        <end position="106"/>
    </location>
</feature>
<protein>
    <recommendedName>
        <fullName evidence="5">Putative pre-16S rRNA nuclease</fullName>
        <ecNumber evidence="5">3.1.-.-</ecNumber>
    </recommendedName>
</protein>
<dbReference type="AlphaFoldDB" id="A0A355VJ46"/>
<evidence type="ECO:0000313" key="9">
    <source>
        <dbReference type="EMBL" id="MTV00499.1"/>
    </source>
</evidence>
<dbReference type="Proteomes" id="UP000285173">
    <property type="component" value="Unassembled WGS sequence"/>
</dbReference>
<dbReference type="SMART" id="SM00732">
    <property type="entry name" value="YqgFc"/>
    <property type="match status" value="1"/>
</dbReference>
<evidence type="ECO:0000313" key="19">
    <source>
        <dbReference type="Proteomes" id="UP000437446"/>
    </source>
</evidence>
<dbReference type="PANTHER" id="PTHR33317:SF4">
    <property type="entry name" value="POLYNUCLEOTIDYL TRANSFERASE, RIBONUCLEASE H-LIKE SUPERFAMILY PROTEIN"/>
    <property type="match status" value="1"/>
</dbReference>
<dbReference type="Pfam" id="PF03652">
    <property type="entry name" value="RuvX"/>
    <property type="match status" value="1"/>
</dbReference>
<dbReference type="PANTHER" id="PTHR33317">
    <property type="entry name" value="POLYNUCLEOTIDYL TRANSFERASE, RIBONUCLEASE H-LIKE SUPERFAMILY PROTEIN"/>
    <property type="match status" value="1"/>
</dbReference>
<reference evidence="18 19" key="2">
    <citation type="journal article" date="2019" name="Nat. Med.">
        <title>A library of human gut bacterial isolates paired with longitudinal multiomics data enables mechanistic microbiome research.</title>
        <authorList>
            <person name="Poyet M."/>
            <person name="Groussin M."/>
            <person name="Gibbons S.M."/>
            <person name="Avila-Pacheco J."/>
            <person name="Jiang X."/>
            <person name="Kearney S.M."/>
            <person name="Perrotta A.R."/>
            <person name="Berdy B."/>
            <person name="Zhao S."/>
            <person name="Lieberman T.D."/>
            <person name="Swanson P.K."/>
            <person name="Smith M."/>
            <person name="Roesemann S."/>
            <person name="Alexander J.E."/>
            <person name="Rich S.A."/>
            <person name="Livny J."/>
            <person name="Vlamakis H."/>
            <person name="Clish C."/>
            <person name="Bullock K."/>
            <person name="Deik A."/>
            <person name="Scott J."/>
            <person name="Pierce K.A."/>
            <person name="Xavier R.J."/>
            <person name="Alm E.J."/>
        </authorList>
    </citation>
    <scope>NUCLEOTIDE SEQUENCE [LARGE SCALE GENOMIC DNA]</scope>
    <source>
        <strain evidence="9 20">BIOML-A11</strain>
        <strain evidence="7 19">BIOML-A25</strain>
        <strain evidence="8 18">BIOML-A29</strain>
    </source>
</reference>
<name>A0A355VJ46_9BACT</name>
<dbReference type="GO" id="GO:0004518">
    <property type="term" value="F:nuclease activity"/>
    <property type="evidence" value="ECO:0007669"/>
    <property type="project" value="UniProtKB-KW"/>
</dbReference>
<dbReference type="CDD" id="cd16964">
    <property type="entry name" value="YqgF"/>
    <property type="match status" value="1"/>
</dbReference>
<dbReference type="Proteomes" id="UP000437446">
    <property type="component" value="Unassembled WGS sequence"/>
</dbReference>
<evidence type="ECO:0000313" key="7">
    <source>
        <dbReference type="EMBL" id="MTU29030.1"/>
    </source>
</evidence>
<evidence type="ECO:0000313" key="8">
    <source>
        <dbReference type="EMBL" id="MTU41002.1"/>
    </source>
</evidence>
<dbReference type="STRING" id="46503.ERS852463_03466"/>
<reference evidence="14 15" key="1">
    <citation type="submission" date="2018-08" db="EMBL/GenBank/DDBJ databases">
        <title>A genome reference for cultivated species of the human gut microbiota.</title>
        <authorList>
            <person name="Zou Y."/>
            <person name="Xue W."/>
            <person name="Luo G."/>
        </authorList>
    </citation>
    <scope>NUCLEOTIDE SEQUENCE [LARGE SCALE GENOMIC DNA]</scope>
    <source>
        <strain evidence="13 15">AM16-50</strain>
        <strain evidence="12 17">AM34-17</strain>
        <strain evidence="11 16">AM50-15</strain>
        <strain evidence="10 14">OM05-11AA</strain>
    </source>
</reference>
<evidence type="ECO:0000256" key="4">
    <source>
        <dbReference type="ARBA" id="ARBA00022801"/>
    </source>
</evidence>
<evidence type="ECO:0000259" key="6">
    <source>
        <dbReference type="SMART" id="SM00732"/>
    </source>
</evidence>
<dbReference type="GO" id="GO:0000967">
    <property type="term" value="P:rRNA 5'-end processing"/>
    <property type="evidence" value="ECO:0007669"/>
    <property type="project" value="UniProtKB-UniRule"/>
</dbReference>
<accession>A0A355VJ46</accession>
<evidence type="ECO:0000313" key="16">
    <source>
        <dbReference type="Proteomes" id="UP000285173"/>
    </source>
</evidence>
<dbReference type="EMBL" id="QSII01000018">
    <property type="protein sequence ID" value="RHC83288.1"/>
    <property type="molecule type" value="Genomic_DNA"/>
</dbReference>
<dbReference type="EC" id="3.1.-.-" evidence="5"/>
<dbReference type="HAMAP" id="MF_00651">
    <property type="entry name" value="Nuclease_YqgF"/>
    <property type="match status" value="1"/>
</dbReference>
<dbReference type="SUPFAM" id="SSF53098">
    <property type="entry name" value="Ribonuclease H-like"/>
    <property type="match status" value="1"/>
</dbReference>
<dbReference type="InterPro" id="IPR005227">
    <property type="entry name" value="YqgF"/>
</dbReference>
<dbReference type="EMBL" id="QSEF01000004">
    <property type="protein sequence ID" value="RGZ50310.1"/>
    <property type="molecule type" value="Genomic_DNA"/>
</dbReference>
<comment type="similarity">
    <text evidence="5">Belongs to the YqgF HJR family.</text>
</comment>
<comment type="subcellular location">
    <subcellularLocation>
        <location evidence="5">Cytoplasm</location>
    </subcellularLocation>
</comment>
<dbReference type="EMBL" id="WNCN01000027">
    <property type="protein sequence ID" value="MTU41002.1"/>
    <property type="molecule type" value="Genomic_DNA"/>
</dbReference>
<evidence type="ECO:0000256" key="2">
    <source>
        <dbReference type="ARBA" id="ARBA00022517"/>
    </source>
</evidence>
<proteinExistence type="inferred from homology"/>
<evidence type="ECO:0000256" key="1">
    <source>
        <dbReference type="ARBA" id="ARBA00022490"/>
    </source>
</evidence>
<dbReference type="Proteomes" id="UP000482671">
    <property type="component" value="Unassembled WGS sequence"/>
</dbReference>
<dbReference type="InterPro" id="IPR037027">
    <property type="entry name" value="YqgF/RNaseH-like_dom_sf"/>
</dbReference>
<dbReference type="EMBL" id="QSUP01000026">
    <property type="protein sequence ID" value="RGN47521.1"/>
    <property type="molecule type" value="Genomic_DNA"/>
</dbReference>
<dbReference type="GO" id="GO:0005829">
    <property type="term" value="C:cytosol"/>
    <property type="evidence" value="ECO:0007669"/>
    <property type="project" value="TreeGrafter"/>
</dbReference>
<keyword evidence="2 5" id="KW-0690">Ribosome biogenesis</keyword>
<organism evidence="7 19">
    <name type="scientific">Parabacteroides merdae</name>
    <dbReference type="NCBI Taxonomy" id="46503"/>
    <lineage>
        <taxon>Bacteria</taxon>
        <taxon>Pseudomonadati</taxon>
        <taxon>Bacteroidota</taxon>
        <taxon>Bacteroidia</taxon>
        <taxon>Bacteroidales</taxon>
        <taxon>Tannerellaceae</taxon>
        <taxon>Parabacteroides</taxon>
    </lineage>
</organism>
<dbReference type="Proteomes" id="UP000283732">
    <property type="component" value="Unassembled WGS sequence"/>
</dbReference>
<evidence type="ECO:0000313" key="13">
    <source>
        <dbReference type="EMBL" id="RHH74664.1"/>
    </source>
</evidence>
<dbReference type="Proteomes" id="UP000286260">
    <property type="component" value="Unassembled WGS sequence"/>
</dbReference>
<dbReference type="EMBL" id="WNCR01000003">
    <property type="protein sequence ID" value="MTU29030.1"/>
    <property type="molecule type" value="Genomic_DNA"/>
</dbReference>
<dbReference type="EMBL" id="WNDD01000002">
    <property type="protein sequence ID" value="MTV00499.1"/>
    <property type="molecule type" value="Genomic_DNA"/>
</dbReference>
<evidence type="ECO:0000256" key="5">
    <source>
        <dbReference type="HAMAP-Rule" id="MF_00651"/>
    </source>
</evidence>
<dbReference type="Gene3D" id="3.30.420.140">
    <property type="entry name" value="YqgF/RNase H-like domain"/>
    <property type="match status" value="1"/>
</dbReference>
<keyword evidence="4 5" id="KW-0378">Hydrolase</keyword>
<dbReference type="Proteomes" id="UP000434916">
    <property type="component" value="Unassembled WGS sequence"/>
</dbReference>
<sequence>MLSLCPMGRIIAIDYGRKRTGLAVTDTLQMIANGLTTVPSGELTRFLADYVSREPVERFVVGLPKQMNNELSENMRYVEAFVTHLKRTIPDIPVEYYDERFTSVLAHKAMLDGGLKKKKRQDKGLVDEISAVIILQSYLENKKYQL</sequence>
<evidence type="ECO:0000256" key="3">
    <source>
        <dbReference type="ARBA" id="ARBA00022722"/>
    </source>
</evidence>
<evidence type="ECO:0000313" key="18">
    <source>
        <dbReference type="Proteomes" id="UP000434916"/>
    </source>
</evidence>
<comment type="caution">
    <text evidence="7">The sequence shown here is derived from an EMBL/GenBank/DDBJ whole genome shotgun (WGS) entry which is preliminary data.</text>
</comment>
<dbReference type="NCBIfam" id="TIGR00250">
    <property type="entry name" value="RNAse_H_YqgF"/>
    <property type="match status" value="1"/>
</dbReference>
<dbReference type="GO" id="GO:0016788">
    <property type="term" value="F:hydrolase activity, acting on ester bonds"/>
    <property type="evidence" value="ECO:0007669"/>
    <property type="project" value="UniProtKB-UniRule"/>
</dbReference>
<keyword evidence="1 5" id="KW-0963">Cytoplasm</keyword>